<keyword evidence="1" id="KW-0812">Transmembrane</keyword>
<evidence type="ECO:0008006" key="4">
    <source>
        <dbReference type="Google" id="ProtNLM"/>
    </source>
</evidence>
<gene>
    <name evidence="2" type="ORF">UC3_02953</name>
</gene>
<accession>R3WL46</accession>
<dbReference type="PANTHER" id="PTHR40076">
    <property type="entry name" value="MEMBRANE PROTEIN-RELATED"/>
    <property type="match status" value="1"/>
</dbReference>
<dbReference type="Pfam" id="PF06161">
    <property type="entry name" value="DUF975"/>
    <property type="match status" value="1"/>
</dbReference>
<evidence type="ECO:0000313" key="2">
    <source>
        <dbReference type="EMBL" id="EOL42600.1"/>
    </source>
</evidence>
<feature type="transmembrane region" description="Helical" evidence="1">
    <location>
        <begin position="192"/>
        <end position="217"/>
    </location>
</feature>
<dbReference type="OrthoDB" id="9784844at2"/>
<keyword evidence="1" id="KW-0472">Membrane</keyword>
<sequence>MKSISELKREARTTLNGRWGSAALLNLIPVLLGIIIASIILIPAIIFFQSVDFSQTLDTVSSNSAYDAGNSAGSSGGGLFGGIISALFTSGITWTLLEVVRKQRTEITPIKDAFRAFSGTYFLPVIGLFILQSIFVFLWSLLLVIPGIIKGYAYSQTYFVYYDTTEQTGNKPGLLDSITASRRLMNGYKGKLFLLDLSFIGWHILAIMTFGIGYIWLNPYIYTTKAAFYDALPKNPAY</sequence>
<dbReference type="STRING" id="154621.RV11_GL002922"/>
<evidence type="ECO:0000256" key="1">
    <source>
        <dbReference type="SAM" id="Phobius"/>
    </source>
</evidence>
<feature type="transmembrane region" description="Helical" evidence="1">
    <location>
        <begin position="79"/>
        <end position="100"/>
    </location>
</feature>
<dbReference type="AlphaFoldDB" id="R3WL46"/>
<proteinExistence type="predicted"/>
<protein>
    <recommendedName>
        <fullName evidence="4">Integral membrane protein</fullName>
    </recommendedName>
</protein>
<feature type="transmembrane region" description="Helical" evidence="1">
    <location>
        <begin position="21"/>
        <end position="48"/>
    </location>
</feature>
<dbReference type="eggNOG" id="COG5523">
    <property type="taxonomic scope" value="Bacteria"/>
</dbReference>
<dbReference type="RefSeq" id="WP_010769587.1">
    <property type="nucleotide sequence ID" value="NZ_ASWE01000001.1"/>
</dbReference>
<evidence type="ECO:0000313" key="3">
    <source>
        <dbReference type="Proteomes" id="UP000013785"/>
    </source>
</evidence>
<name>R3WL46_9ENTE</name>
<dbReference type="InterPro" id="IPR010380">
    <property type="entry name" value="DUF975"/>
</dbReference>
<reference evidence="2 3" key="1">
    <citation type="submission" date="2013-02" db="EMBL/GenBank/DDBJ databases">
        <title>The Genome Sequence of Enterococcus phoeniculicola BAA-412.</title>
        <authorList>
            <consortium name="The Broad Institute Genome Sequencing Platform"/>
            <consortium name="The Broad Institute Genome Sequencing Center for Infectious Disease"/>
            <person name="Earl A.M."/>
            <person name="Gilmore M.S."/>
            <person name="Lebreton F."/>
            <person name="Walker B."/>
            <person name="Young S.K."/>
            <person name="Zeng Q."/>
            <person name="Gargeya S."/>
            <person name="Fitzgerald M."/>
            <person name="Haas B."/>
            <person name="Abouelleil A."/>
            <person name="Alvarado L."/>
            <person name="Arachchi H.M."/>
            <person name="Berlin A.M."/>
            <person name="Chapman S.B."/>
            <person name="Dewar J."/>
            <person name="Goldberg J."/>
            <person name="Griggs A."/>
            <person name="Gujja S."/>
            <person name="Hansen M."/>
            <person name="Howarth C."/>
            <person name="Imamovic A."/>
            <person name="Larimer J."/>
            <person name="McCowan C."/>
            <person name="Murphy C."/>
            <person name="Neiman D."/>
            <person name="Pearson M."/>
            <person name="Priest M."/>
            <person name="Roberts A."/>
            <person name="Saif S."/>
            <person name="Shea T."/>
            <person name="Sisk P."/>
            <person name="Sykes S."/>
            <person name="Wortman J."/>
            <person name="Nusbaum C."/>
            <person name="Birren B."/>
        </authorList>
    </citation>
    <scope>NUCLEOTIDE SEQUENCE [LARGE SCALE GENOMIC DNA]</scope>
    <source>
        <strain evidence="2 3">ATCC BAA-412</strain>
    </source>
</reference>
<dbReference type="Proteomes" id="UP000013785">
    <property type="component" value="Unassembled WGS sequence"/>
</dbReference>
<feature type="transmembrane region" description="Helical" evidence="1">
    <location>
        <begin position="121"/>
        <end position="149"/>
    </location>
</feature>
<dbReference type="HOGENOM" id="CLU_045673_2_0_9"/>
<keyword evidence="3" id="KW-1185">Reference proteome</keyword>
<dbReference type="PANTHER" id="PTHR40076:SF1">
    <property type="entry name" value="MEMBRANE PROTEIN"/>
    <property type="match status" value="1"/>
</dbReference>
<comment type="caution">
    <text evidence="2">The sequence shown here is derived from an EMBL/GenBank/DDBJ whole genome shotgun (WGS) entry which is preliminary data.</text>
</comment>
<dbReference type="PATRIC" id="fig|1158610.3.peg.2934"/>
<keyword evidence="1" id="KW-1133">Transmembrane helix</keyword>
<dbReference type="EMBL" id="AJAT01000017">
    <property type="protein sequence ID" value="EOL42600.1"/>
    <property type="molecule type" value="Genomic_DNA"/>
</dbReference>
<organism evidence="2 3">
    <name type="scientific">Enterococcus phoeniculicola ATCC BAA-412</name>
    <dbReference type="NCBI Taxonomy" id="1158610"/>
    <lineage>
        <taxon>Bacteria</taxon>
        <taxon>Bacillati</taxon>
        <taxon>Bacillota</taxon>
        <taxon>Bacilli</taxon>
        <taxon>Lactobacillales</taxon>
        <taxon>Enterococcaceae</taxon>
        <taxon>Enterococcus</taxon>
    </lineage>
</organism>